<dbReference type="RefSeq" id="WP_230608915.1">
    <property type="nucleotide sequence ID" value="NZ_JAJNAG010000012.1"/>
</dbReference>
<dbReference type="InterPro" id="IPR016032">
    <property type="entry name" value="Sig_transdc_resp-reg_C-effctor"/>
</dbReference>
<organism evidence="5 6">
    <name type="scientific">Limnobaculum eriocheiris</name>
    <dbReference type="NCBI Taxonomy" id="2897391"/>
    <lineage>
        <taxon>Bacteria</taxon>
        <taxon>Pseudomonadati</taxon>
        <taxon>Pseudomonadota</taxon>
        <taxon>Gammaproteobacteria</taxon>
        <taxon>Enterobacterales</taxon>
        <taxon>Budviciaceae</taxon>
        <taxon>Limnobaculum</taxon>
    </lineage>
</organism>
<feature type="transmembrane region" description="Helical" evidence="3">
    <location>
        <begin position="158"/>
        <end position="178"/>
    </location>
</feature>
<name>A0A9X1SKP7_9GAMM</name>
<evidence type="ECO:0000313" key="5">
    <source>
        <dbReference type="EMBL" id="MCD1125900.1"/>
    </source>
</evidence>
<dbReference type="SMART" id="SM00862">
    <property type="entry name" value="Trans_reg_C"/>
    <property type="match status" value="1"/>
</dbReference>
<evidence type="ECO:0000256" key="1">
    <source>
        <dbReference type="ARBA" id="ARBA00023125"/>
    </source>
</evidence>
<dbReference type="AlphaFoldDB" id="A0A9X1SKP7"/>
<dbReference type="SUPFAM" id="SSF46894">
    <property type="entry name" value="C-terminal effector domain of the bipartite response regulators"/>
    <property type="match status" value="1"/>
</dbReference>
<dbReference type="Proteomes" id="UP001139171">
    <property type="component" value="Unassembled WGS sequence"/>
</dbReference>
<dbReference type="Gene3D" id="1.10.10.10">
    <property type="entry name" value="Winged helix-like DNA-binding domain superfamily/Winged helix DNA-binding domain"/>
    <property type="match status" value="1"/>
</dbReference>
<keyword evidence="1 2" id="KW-0238">DNA-binding</keyword>
<sequence length="269" mass="30600">MNKIYVINEVVCFDPEKHTLSIYDQPGFEINLHIPASQCLHQLLLHNGQTLSQQFLFEQVWGKNGIYVSSNTLYQNIGLIRKAIKSIGLAEEVIKTLPKAGFKCIADVKEIQKSLPPLTPLPDHKTEVTLSSSQAEFIKKETTPIANELQEQHNSLKWVYLIAVTIFFFSSGWVYMTYYHNKNIFQEYYSAGNVNGCNLFSSYYDSQKSAVIFTALMKQKSINCPPGSTAYMNINRVFKQSSIIVCDKSIDSANVRCESHIYIETNDEQ</sequence>
<dbReference type="InterPro" id="IPR036388">
    <property type="entry name" value="WH-like_DNA-bd_sf"/>
</dbReference>
<keyword evidence="3" id="KW-1133">Transmembrane helix</keyword>
<gene>
    <name evidence="5" type="ORF">LPW36_07760</name>
</gene>
<dbReference type="GO" id="GO:0000160">
    <property type="term" value="P:phosphorelay signal transduction system"/>
    <property type="evidence" value="ECO:0007669"/>
    <property type="project" value="InterPro"/>
</dbReference>
<evidence type="ECO:0000256" key="2">
    <source>
        <dbReference type="PROSITE-ProRule" id="PRU01091"/>
    </source>
</evidence>
<keyword evidence="3" id="KW-0472">Membrane</keyword>
<dbReference type="InterPro" id="IPR001867">
    <property type="entry name" value="OmpR/PhoB-type_DNA-bd"/>
</dbReference>
<dbReference type="EMBL" id="JAJNAG010000012">
    <property type="protein sequence ID" value="MCD1125900.1"/>
    <property type="molecule type" value="Genomic_DNA"/>
</dbReference>
<evidence type="ECO:0000313" key="6">
    <source>
        <dbReference type="Proteomes" id="UP001139171"/>
    </source>
</evidence>
<dbReference type="CDD" id="cd00383">
    <property type="entry name" value="trans_reg_C"/>
    <property type="match status" value="1"/>
</dbReference>
<evidence type="ECO:0000256" key="3">
    <source>
        <dbReference type="SAM" id="Phobius"/>
    </source>
</evidence>
<dbReference type="GO" id="GO:0003677">
    <property type="term" value="F:DNA binding"/>
    <property type="evidence" value="ECO:0007669"/>
    <property type="project" value="UniProtKB-UniRule"/>
</dbReference>
<comment type="caution">
    <text evidence="5">The sequence shown here is derived from an EMBL/GenBank/DDBJ whole genome shotgun (WGS) entry which is preliminary data.</text>
</comment>
<dbReference type="GO" id="GO:0006355">
    <property type="term" value="P:regulation of DNA-templated transcription"/>
    <property type="evidence" value="ECO:0007669"/>
    <property type="project" value="InterPro"/>
</dbReference>
<evidence type="ECO:0000259" key="4">
    <source>
        <dbReference type="PROSITE" id="PS51755"/>
    </source>
</evidence>
<keyword evidence="3" id="KW-0812">Transmembrane</keyword>
<accession>A0A9X1SKP7</accession>
<dbReference type="Pfam" id="PF00486">
    <property type="entry name" value="Trans_reg_C"/>
    <property type="match status" value="1"/>
</dbReference>
<protein>
    <submittedName>
        <fullName evidence="5">Winged helix-turn-helix domain-containing protein</fullName>
    </submittedName>
</protein>
<dbReference type="PROSITE" id="PS51755">
    <property type="entry name" value="OMPR_PHOB"/>
    <property type="match status" value="1"/>
</dbReference>
<reference evidence="5" key="1">
    <citation type="submission" date="2021-11" db="EMBL/GenBank/DDBJ databases">
        <title>Jinshanibacter sp. isolated from one year old Eriocheir sinensis.</title>
        <authorList>
            <person name="Li J.-Y."/>
            <person name="He W."/>
            <person name="Gao T.-H."/>
        </authorList>
    </citation>
    <scope>NUCLEOTIDE SEQUENCE</scope>
    <source>
        <strain evidence="5">LJY008</strain>
    </source>
</reference>
<feature type="domain" description="OmpR/PhoB-type" evidence="4">
    <location>
        <begin position="2"/>
        <end position="106"/>
    </location>
</feature>
<feature type="DNA-binding region" description="OmpR/PhoB-type" evidence="2">
    <location>
        <begin position="2"/>
        <end position="106"/>
    </location>
</feature>
<keyword evidence="6" id="KW-1185">Reference proteome</keyword>
<proteinExistence type="predicted"/>